<dbReference type="PANTHER" id="PTHR43651:SF11">
    <property type="entry name" value="MALTO-OLIGOSYLTREHALOSE TREHALOHYDROLASE"/>
    <property type="match status" value="1"/>
</dbReference>
<evidence type="ECO:0000313" key="2">
    <source>
        <dbReference type="EMBL" id="AKK06409.1"/>
    </source>
</evidence>
<dbReference type="PATRIC" id="fig|571915.4.peg.2227"/>
<dbReference type="SUPFAM" id="SSF51445">
    <property type="entry name" value="(Trans)glycosidases"/>
    <property type="match status" value="1"/>
</dbReference>
<dbReference type="GO" id="GO:0005975">
    <property type="term" value="P:carbohydrate metabolic process"/>
    <property type="evidence" value="ECO:0007669"/>
    <property type="project" value="InterPro"/>
</dbReference>
<dbReference type="OrthoDB" id="9800174at2"/>
<name>A0A0G3GZ16_9CORY</name>
<evidence type="ECO:0000313" key="3">
    <source>
        <dbReference type="Proteomes" id="UP000035199"/>
    </source>
</evidence>
<dbReference type="PANTHER" id="PTHR43651">
    <property type="entry name" value="1,4-ALPHA-GLUCAN-BRANCHING ENZYME"/>
    <property type="match status" value="1"/>
</dbReference>
<keyword evidence="2" id="KW-0326">Glycosidase</keyword>
<dbReference type="SUPFAM" id="SSF81296">
    <property type="entry name" value="E set domains"/>
    <property type="match status" value="1"/>
</dbReference>
<dbReference type="KEGG" id="cmv:CMUST_10465"/>
<dbReference type="Pfam" id="PF02922">
    <property type="entry name" value="CBM_48"/>
    <property type="match status" value="1"/>
</dbReference>
<dbReference type="CDD" id="cd11325">
    <property type="entry name" value="AmyAc_GTHase"/>
    <property type="match status" value="1"/>
</dbReference>
<dbReference type="Gene3D" id="3.20.20.80">
    <property type="entry name" value="Glycosidases"/>
    <property type="match status" value="2"/>
</dbReference>
<accession>A0A0G3GZ16</accession>
<organism evidence="2 3">
    <name type="scientific">Corynebacterium mustelae</name>
    <dbReference type="NCBI Taxonomy" id="571915"/>
    <lineage>
        <taxon>Bacteria</taxon>
        <taxon>Bacillati</taxon>
        <taxon>Actinomycetota</taxon>
        <taxon>Actinomycetes</taxon>
        <taxon>Mycobacteriales</taxon>
        <taxon>Corynebacteriaceae</taxon>
        <taxon>Corynebacterium</taxon>
    </lineage>
</organism>
<dbReference type="InterPro" id="IPR004193">
    <property type="entry name" value="Glyco_hydro_13_N"/>
</dbReference>
<dbReference type="Gene3D" id="2.60.40.10">
    <property type="entry name" value="Immunoglobulins"/>
    <property type="match status" value="1"/>
</dbReference>
<dbReference type="Pfam" id="PF00128">
    <property type="entry name" value="Alpha-amylase"/>
    <property type="match status" value="1"/>
</dbReference>
<evidence type="ECO:0000259" key="1">
    <source>
        <dbReference type="SMART" id="SM00642"/>
    </source>
</evidence>
<dbReference type="InterPro" id="IPR013783">
    <property type="entry name" value="Ig-like_fold"/>
</dbReference>
<protein>
    <submittedName>
        <fullName evidence="2">1,4-alpha-glucan branching enzyme</fullName>
        <ecNumber evidence="2">3.2.1.141</ecNumber>
    </submittedName>
</protein>
<feature type="domain" description="Glycosyl hydrolase family 13 catalytic" evidence="1">
    <location>
        <begin position="115"/>
        <end position="408"/>
    </location>
</feature>
<dbReference type="InterPro" id="IPR017853">
    <property type="entry name" value="GH"/>
</dbReference>
<dbReference type="InterPro" id="IPR006047">
    <property type="entry name" value="GH13_cat_dom"/>
</dbReference>
<dbReference type="STRING" id="571915.CMUST_10465"/>
<dbReference type="Proteomes" id="UP000035199">
    <property type="component" value="Chromosome"/>
</dbReference>
<dbReference type="RefSeq" id="WP_052844665.1">
    <property type="nucleotide sequence ID" value="NZ_CP011542.1"/>
</dbReference>
<reference evidence="3" key="2">
    <citation type="submission" date="2015-05" db="EMBL/GenBank/DDBJ databases">
        <title>Complete genome sequence of Corynebacterium mustelae DSM 45274, isolated from various tissues of a male ferret with lethal sepsis.</title>
        <authorList>
            <person name="Ruckert C."/>
            <person name="Albersmeier A."/>
            <person name="Winkler A."/>
            <person name="Tauch A."/>
        </authorList>
    </citation>
    <scope>NUCLEOTIDE SEQUENCE [LARGE SCALE GENOMIC DNA]</scope>
    <source>
        <strain evidence="3">DSM 45274</strain>
    </source>
</reference>
<dbReference type="Gene3D" id="1.10.10.760">
    <property type="entry name" value="E-set domains of sugar-utilizing enzymes"/>
    <property type="match status" value="1"/>
</dbReference>
<sequence length="545" mass="60191">MSISVVYPLTVDSAHRTLREFRLWAPYAEAAELVLGDKALPMVSDGEFFEVTASAAHGDRYGFRILTSSGWSQVLADPESQWQPDGVSGVSAVVDSDFDWGTEDAFQPCFDVIYELHVGTFSDTGDFAGVTAALPYLADLGVTAIELMPVQPVSGRWNWGYDGVLFHAVSESYGGPVELKRLVKAAHANGIAVILDVVFNHFGMEGNNVDLFGPYSTSYTPWGAGVNLRHPQVRHYVLSAANRWLTEFRVDGLRLDATHAYTDPGILQEFSQLPGVIIAEDLQDDAHLPVDAQWNDNLHHALHTVVSGESHAYFAGFGSVSRLVAELRLHYPSVVYTTTHDQVGNRPRGDRPSMSLSSEQQILKIALMAALDAWLMLFMGEEYGARTPFPFFCDHENPRLRTDTVRFRNKMFIEQGLTETPIDPTSPEAFYQAIVDFRGDPVVTEGYRRILALRRSHPIHPQVVDQIPGTPVVVLLGDNYALLANCSDEHTELSETDLNLLSSSTQLANATVMFASPATHEPGQRVGDSTTLEPWSVLWLAVPYV</sequence>
<keyword evidence="2" id="KW-0378">Hydrolase</keyword>
<dbReference type="InterPro" id="IPR044901">
    <property type="entry name" value="Trehalose_TreZ_E-set_sf"/>
</dbReference>
<dbReference type="AlphaFoldDB" id="A0A0G3GZ16"/>
<proteinExistence type="predicted"/>
<dbReference type="EMBL" id="CP011542">
    <property type="protein sequence ID" value="AKK06409.1"/>
    <property type="molecule type" value="Genomic_DNA"/>
</dbReference>
<reference evidence="2 3" key="1">
    <citation type="journal article" date="2015" name="Genome Announc.">
        <title>Complete Genome Sequence of the Type Strain Corynebacterium mustelae DSM 45274, Isolated from Various Tissues of a Male Ferret with Lethal Sepsis.</title>
        <authorList>
            <person name="Ruckert C."/>
            <person name="Eimer J."/>
            <person name="Winkler A."/>
            <person name="Tauch A."/>
        </authorList>
    </citation>
    <scope>NUCLEOTIDE SEQUENCE [LARGE SCALE GENOMIC DNA]</scope>
    <source>
        <strain evidence="2 3">DSM 45274</strain>
    </source>
</reference>
<dbReference type="InterPro" id="IPR014756">
    <property type="entry name" value="Ig_E-set"/>
</dbReference>
<keyword evidence="3" id="KW-1185">Reference proteome</keyword>
<dbReference type="SMART" id="SM00642">
    <property type="entry name" value="Aamy"/>
    <property type="match status" value="1"/>
</dbReference>
<gene>
    <name evidence="2" type="ORF">CMUST_10465</name>
</gene>
<dbReference type="EC" id="3.2.1.141" evidence="2"/>
<dbReference type="GO" id="GO:0033942">
    <property type="term" value="F:4-alpha-D-(1-&gt;4)-alpha-D-glucanotrehalose trehalohydrolase activity"/>
    <property type="evidence" value="ECO:0007669"/>
    <property type="project" value="UniProtKB-EC"/>
</dbReference>